<reference evidence="2" key="2">
    <citation type="submission" date="2017-06" db="EMBL/GenBank/DDBJ databases">
        <title>WGS assembly of Brachypodium distachyon.</title>
        <authorList>
            <consortium name="The International Brachypodium Initiative"/>
            <person name="Lucas S."/>
            <person name="Harmon-Smith M."/>
            <person name="Lail K."/>
            <person name="Tice H."/>
            <person name="Grimwood J."/>
            <person name="Bruce D."/>
            <person name="Barry K."/>
            <person name="Shu S."/>
            <person name="Lindquist E."/>
            <person name="Wang M."/>
            <person name="Pitluck S."/>
            <person name="Vogel J.P."/>
            <person name="Garvin D.F."/>
            <person name="Mockler T.C."/>
            <person name="Schmutz J."/>
            <person name="Rokhsar D."/>
            <person name="Bevan M.W."/>
        </authorList>
    </citation>
    <scope>NUCLEOTIDE SEQUENCE</scope>
    <source>
        <strain evidence="2">Bd21</strain>
    </source>
</reference>
<dbReference type="PROSITE" id="PS51257">
    <property type="entry name" value="PROKAR_LIPOPROTEIN"/>
    <property type="match status" value="1"/>
</dbReference>
<reference evidence="3" key="3">
    <citation type="submission" date="2018-08" db="UniProtKB">
        <authorList>
            <consortium name="EnsemblPlants"/>
        </authorList>
    </citation>
    <scope>IDENTIFICATION</scope>
    <source>
        <strain evidence="3">cv. Bd21</strain>
    </source>
</reference>
<keyword evidence="4" id="KW-1185">Reference proteome</keyword>
<dbReference type="PANTHER" id="PTHR33414">
    <property type="entry name" value="PROTEIN PLASTID MOVEMENT IMPAIRED 1-RELATED 1"/>
    <property type="match status" value="1"/>
</dbReference>
<dbReference type="Gramene" id="KQJ91449">
    <property type="protein sequence ID" value="KQJ91449"/>
    <property type="gene ID" value="BRADI_4g37790v3"/>
</dbReference>
<dbReference type="EMBL" id="CM000883">
    <property type="protein sequence ID" value="KQJ91449.1"/>
    <property type="molecule type" value="Genomic_DNA"/>
</dbReference>
<dbReference type="Proteomes" id="UP000008810">
    <property type="component" value="Chromosome 4"/>
</dbReference>
<protein>
    <submittedName>
        <fullName evidence="2 3">Uncharacterized protein</fullName>
    </submittedName>
</protein>
<evidence type="ECO:0000313" key="3">
    <source>
        <dbReference type="EnsemblPlants" id="KQJ91449"/>
    </source>
</evidence>
<dbReference type="InParanoid" id="A0A0Q3PPP9"/>
<dbReference type="InterPro" id="IPR039614">
    <property type="entry name" value="PMI1-like"/>
</dbReference>
<dbReference type="FunCoup" id="A0A0Q3PPP9">
    <property type="interactions" value="214"/>
</dbReference>
<sequence length="251" mass="27074">MSRTTPKPAPAVASTGCSGLMACLSLHRRPPPKRGEEHYWKRMQHLEEEIAKLQGTRPAPNQDQDQDQSNAKLMPMKDIAANRHAGPGAESVRKPARLGSGGDFLEAVLFSAMDRMEGLALQGLKIQMKSTATQAMAAAAADVADRKRDETDDGMVVQVVLMQARDPERGYEAIGDPMVGVLEASLGRRKDGKVKVEVLGLHVAGINFACGDNCRALMWSASLKECRGSRRAGTGGGQPNCVRNPDLAFQR</sequence>
<feature type="region of interest" description="Disordered" evidence="1">
    <location>
        <begin position="228"/>
        <end position="251"/>
    </location>
</feature>
<evidence type="ECO:0000256" key="1">
    <source>
        <dbReference type="SAM" id="MobiDB-lite"/>
    </source>
</evidence>
<dbReference type="OrthoDB" id="640135at2759"/>
<proteinExistence type="predicted"/>
<reference evidence="2 3" key="1">
    <citation type="journal article" date="2010" name="Nature">
        <title>Genome sequencing and analysis of the model grass Brachypodium distachyon.</title>
        <authorList>
            <consortium name="International Brachypodium Initiative"/>
        </authorList>
    </citation>
    <scope>NUCLEOTIDE SEQUENCE [LARGE SCALE GENOMIC DNA]</scope>
    <source>
        <strain evidence="2 3">Bd21</strain>
    </source>
</reference>
<dbReference type="PANTHER" id="PTHR33414:SF8">
    <property type="entry name" value="OS09G0559200 PROTEIN"/>
    <property type="match status" value="1"/>
</dbReference>
<accession>A0A0Q3PPP9</accession>
<name>A0A0Q3PPP9_BRADI</name>
<evidence type="ECO:0000313" key="4">
    <source>
        <dbReference type="Proteomes" id="UP000008810"/>
    </source>
</evidence>
<dbReference type="EnsemblPlants" id="KQJ91449">
    <property type="protein sequence ID" value="KQJ91449"/>
    <property type="gene ID" value="BRADI_4g37790v3"/>
</dbReference>
<dbReference type="AlphaFoldDB" id="A0A0Q3PPP9"/>
<evidence type="ECO:0000313" key="2">
    <source>
        <dbReference type="EMBL" id="KQJ91449.1"/>
    </source>
</evidence>
<gene>
    <name evidence="2" type="ORF">BRADI_4g37790v3</name>
</gene>
<organism evidence="2">
    <name type="scientific">Brachypodium distachyon</name>
    <name type="common">Purple false brome</name>
    <name type="synonym">Trachynia distachya</name>
    <dbReference type="NCBI Taxonomy" id="15368"/>
    <lineage>
        <taxon>Eukaryota</taxon>
        <taxon>Viridiplantae</taxon>
        <taxon>Streptophyta</taxon>
        <taxon>Embryophyta</taxon>
        <taxon>Tracheophyta</taxon>
        <taxon>Spermatophyta</taxon>
        <taxon>Magnoliopsida</taxon>
        <taxon>Liliopsida</taxon>
        <taxon>Poales</taxon>
        <taxon>Poaceae</taxon>
        <taxon>BOP clade</taxon>
        <taxon>Pooideae</taxon>
        <taxon>Stipodae</taxon>
        <taxon>Brachypodieae</taxon>
        <taxon>Brachypodium</taxon>
    </lineage>
</organism>